<evidence type="ECO:0000313" key="2">
    <source>
        <dbReference type="EMBL" id="KAL3091863.1"/>
    </source>
</evidence>
<comment type="caution">
    <text evidence="2">The sequence shown here is derived from an EMBL/GenBank/DDBJ whole genome shotgun (WGS) entry which is preliminary data.</text>
</comment>
<reference evidence="2 3" key="1">
    <citation type="submission" date="2024-10" db="EMBL/GenBank/DDBJ databases">
        <authorList>
            <person name="Kim D."/>
        </authorList>
    </citation>
    <scope>NUCLEOTIDE SEQUENCE [LARGE SCALE GENOMIC DNA]</scope>
    <source>
        <strain evidence="2">BH-2024</strain>
    </source>
</reference>
<gene>
    <name evidence="2" type="ORF">niasHT_027483</name>
</gene>
<feature type="chain" id="PRO_5044836785" evidence="1">
    <location>
        <begin position="24"/>
        <end position="160"/>
    </location>
</feature>
<sequence>MFSNQLKLFLCILASFSIASVEGDFFSDIYEDWIKPAANEVGKAVVTVGKEVVKVADKVVDHIPALAQARAIARVAANRIFGHKEKWECGPDHEIKVVDELLHMLPRVCAGYEQNKPLPQMRSAPLWVLEGGNAWRLVLYFDNRRMERCTDDFRRQRLAV</sequence>
<proteinExistence type="predicted"/>
<accession>A0ABD2JMM8</accession>
<dbReference type="EMBL" id="JBICBT010000940">
    <property type="protein sequence ID" value="KAL3091863.1"/>
    <property type="molecule type" value="Genomic_DNA"/>
</dbReference>
<dbReference type="Proteomes" id="UP001620626">
    <property type="component" value="Unassembled WGS sequence"/>
</dbReference>
<protein>
    <submittedName>
        <fullName evidence="2">Uncharacterized protein</fullName>
    </submittedName>
</protein>
<name>A0ABD2JMM8_9BILA</name>
<evidence type="ECO:0000313" key="3">
    <source>
        <dbReference type="Proteomes" id="UP001620626"/>
    </source>
</evidence>
<evidence type="ECO:0000256" key="1">
    <source>
        <dbReference type="SAM" id="SignalP"/>
    </source>
</evidence>
<feature type="signal peptide" evidence="1">
    <location>
        <begin position="1"/>
        <end position="23"/>
    </location>
</feature>
<keyword evidence="1" id="KW-0732">Signal</keyword>
<dbReference type="AlphaFoldDB" id="A0ABD2JMM8"/>
<keyword evidence="3" id="KW-1185">Reference proteome</keyword>
<organism evidence="2 3">
    <name type="scientific">Heterodera trifolii</name>
    <dbReference type="NCBI Taxonomy" id="157864"/>
    <lineage>
        <taxon>Eukaryota</taxon>
        <taxon>Metazoa</taxon>
        <taxon>Ecdysozoa</taxon>
        <taxon>Nematoda</taxon>
        <taxon>Chromadorea</taxon>
        <taxon>Rhabditida</taxon>
        <taxon>Tylenchina</taxon>
        <taxon>Tylenchomorpha</taxon>
        <taxon>Tylenchoidea</taxon>
        <taxon>Heteroderidae</taxon>
        <taxon>Heteroderinae</taxon>
        <taxon>Heterodera</taxon>
    </lineage>
</organism>